<organism evidence="1">
    <name type="scientific">marine sediment metagenome</name>
    <dbReference type="NCBI Taxonomy" id="412755"/>
    <lineage>
        <taxon>unclassified sequences</taxon>
        <taxon>metagenomes</taxon>
        <taxon>ecological metagenomes</taxon>
    </lineage>
</organism>
<evidence type="ECO:0000313" key="1">
    <source>
        <dbReference type="EMBL" id="KKL45575.1"/>
    </source>
</evidence>
<comment type="caution">
    <text evidence="1">The sequence shown here is derived from an EMBL/GenBank/DDBJ whole genome shotgun (WGS) entry which is preliminary data.</text>
</comment>
<dbReference type="EMBL" id="LAZR01034338">
    <property type="protein sequence ID" value="KKL45575.1"/>
    <property type="molecule type" value="Genomic_DNA"/>
</dbReference>
<name>A0A0F9EKZ9_9ZZZZ</name>
<dbReference type="AlphaFoldDB" id="A0A0F9EKZ9"/>
<protein>
    <submittedName>
        <fullName evidence="1">Uncharacterized protein</fullName>
    </submittedName>
</protein>
<accession>A0A0F9EKZ9</accession>
<gene>
    <name evidence="1" type="ORF">LCGC14_2354250</name>
</gene>
<proteinExistence type="predicted"/>
<sequence>MSEREIQLIGIEVRAKMAEIKSLHDKLETAILSKDALIARSAVFSVAMEWPVSVGQLVRVKKGLHYYDNRVPKEDEVGRVWHTTSSVTGNKPLAYVVYDNIFLDDESVCHSNLPEPLHANDLELVEE</sequence>
<reference evidence="1" key="1">
    <citation type="journal article" date="2015" name="Nature">
        <title>Complex archaea that bridge the gap between prokaryotes and eukaryotes.</title>
        <authorList>
            <person name="Spang A."/>
            <person name="Saw J.H."/>
            <person name="Jorgensen S.L."/>
            <person name="Zaremba-Niedzwiedzka K."/>
            <person name="Martijn J."/>
            <person name="Lind A.E."/>
            <person name="van Eijk R."/>
            <person name="Schleper C."/>
            <person name="Guy L."/>
            <person name="Ettema T.J."/>
        </authorList>
    </citation>
    <scope>NUCLEOTIDE SEQUENCE</scope>
</reference>